<dbReference type="SUPFAM" id="SSF56112">
    <property type="entry name" value="Protein kinase-like (PK-like)"/>
    <property type="match status" value="1"/>
</dbReference>
<dbReference type="Pfam" id="PF00069">
    <property type="entry name" value="Pkinase"/>
    <property type="match status" value="1"/>
</dbReference>
<dbReference type="SMART" id="SM00220">
    <property type="entry name" value="S_TKc"/>
    <property type="match status" value="1"/>
</dbReference>
<dbReference type="GO" id="GO:0004674">
    <property type="term" value="F:protein serine/threonine kinase activity"/>
    <property type="evidence" value="ECO:0007669"/>
    <property type="project" value="InterPro"/>
</dbReference>
<name>A0A7G2CSV8_9TRYP</name>
<feature type="domain" description="Protein kinase" evidence="1">
    <location>
        <begin position="1"/>
        <end position="234"/>
    </location>
</feature>
<evidence type="ECO:0000313" key="3">
    <source>
        <dbReference type="Proteomes" id="UP000515908"/>
    </source>
</evidence>
<dbReference type="AlphaFoldDB" id="A0A7G2CSV8"/>
<proteinExistence type="predicted"/>
<dbReference type="InterPro" id="IPR008271">
    <property type="entry name" value="Ser/Thr_kinase_AS"/>
</dbReference>
<keyword evidence="3" id="KW-1185">Reference proteome</keyword>
<dbReference type="Proteomes" id="UP000515908">
    <property type="component" value="Chromosome 28"/>
</dbReference>
<dbReference type="EMBL" id="LR877172">
    <property type="protein sequence ID" value="CAD2222850.1"/>
    <property type="molecule type" value="Genomic_DNA"/>
</dbReference>
<dbReference type="GO" id="GO:0005524">
    <property type="term" value="F:ATP binding"/>
    <property type="evidence" value="ECO:0007669"/>
    <property type="project" value="InterPro"/>
</dbReference>
<gene>
    <name evidence="2" type="ORF">ADEAN_001040400</name>
</gene>
<protein>
    <submittedName>
        <fullName evidence="2">Protein tyrosine kinase/Protein kinase domain/Kinase-like, putative</fullName>
    </submittedName>
</protein>
<dbReference type="VEuPathDB" id="TriTrypDB:ADEAN_001040400"/>
<dbReference type="GO" id="GO:0010506">
    <property type="term" value="P:regulation of autophagy"/>
    <property type="evidence" value="ECO:0007669"/>
    <property type="project" value="InterPro"/>
</dbReference>
<organism evidence="2 3">
    <name type="scientific">Angomonas deanei</name>
    <dbReference type="NCBI Taxonomy" id="59799"/>
    <lineage>
        <taxon>Eukaryota</taxon>
        <taxon>Discoba</taxon>
        <taxon>Euglenozoa</taxon>
        <taxon>Kinetoplastea</taxon>
        <taxon>Metakinetoplastina</taxon>
        <taxon>Trypanosomatida</taxon>
        <taxon>Trypanosomatidae</taxon>
        <taxon>Strigomonadinae</taxon>
        <taxon>Angomonas</taxon>
    </lineage>
</organism>
<dbReference type="GO" id="GO:0005737">
    <property type="term" value="C:cytoplasm"/>
    <property type="evidence" value="ECO:0007669"/>
    <property type="project" value="TreeGrafter"/>
</dbReference>
<dbReference type="PANTHER" id="PTHR24348">
    <property type="entry name" value="SERINE/THREONINE-PROTEIN KINASE UNC-51-RELATED"/>
    <property type="match status" value="1"/>
</dbReference>
<dbReference type="InterPro" id="IPR011009">
    <property type="entry name" value="Kinase-like_dom_sf"/>
</dbReference>
<dbReference type="Gene3D" id="1.10.510.10">
    <property type="entry name" value="Transferase(Phosphotransferase) domain 1"/>
    <property type="match status" value="1"/>
</dbReference>
<sequence>MKALRHRNIVSVYEVIDDPTASKLYLIMQYIDGGAIASVSVEEGTDIVCTPIEPVQLMIYARQMLSGLEYLHRHNVVHRDIKPDNILVSKSGTVYLADFGVAETFDNHFRERMQNLLQESMMYSMAMSRAGNQPGGPQVLGKKGTLLFMAPELWENQKVYGRPIDMWALGVTLYVLLTGKLPFKNTEDIPDPNKLEVPSDYGEAWQELLLGLLEYDPERRLTVQRARSLVKEMLVALDAEVPNKVEDILQRQRTVAVSISSPAHIAEHVRAPAAPNTMPEARVTTALPAFKLKSAATCGRRPNVNVYSLLNNAS</sequence>
<evidence type="ECO:0000259" key="1">
    <source>
        <dbReference type="PROSITE" id="PS50011"/>
    </source>
</evidence>
<dbReference type="PROSITE" id="PS50011">
    <property type="entry name" value="PROTEIN_KINASE_DOM"/>
    <property type="match status" value="1"/>
</dbReference>
<dbReference type="InterPro" id="IPR000719">
    <property type="entry name" value="Prot_kinase_dom"/>
</dbReference>
<dbReference type="InterPro" id="IPR045269">
    <property type="entry name" value="Atg1-like"/>
</dbReference>
<accession>A0A7G2CSV8</accession>
<keyword evidence="2" id="KW-0808">Transferase</keyword>
<dbReference type="PANTHER" id="PTHR24348:SF72">
    <property type="entry name" value="SERINE_THREONINE PROTEIN KINASE"/>
    <property type="match status" value="1"/>
</dbReference>
<dbReference type="PROSITE" id="PS00108">
    <property type="entry name" value="PROTEIN_KINASE_ST"/>
    <property type="match status" value="1"/>
</dbReference>
<reference evidence="2 3" key="1">
    <citation type="submission" date="2020-08" db="EMBL/GenBank/DDBJ databases">
        <authorList>
            <person name="Newling K."/>
            <person name="Davey J."/>
            <person name="Forrester S."/>
        </authorList>
    </citation>
    <scope>NUCLEOTIDE SEQUENCE [LARGE SCALE GENOMIC DNA]</scope>
    <source>
        <strain evidence="3">Crithidia deanei Carvalho (ATCC PRA-265)</strain>
    </source>
</reference>
<keyword evidence="2" id="KW-0418">Kinase</keyword>
<evidence type="ECO:0000313" key="2">
    <source>
        <dbReference type="EMBL" id="CAD2222850.1"/>
    </source>
</evidence>